<keyword evidence="5" id="KW-0158">Chromosome</keyword>
<feature type="compositionally biased region" description="Low complexity" evidence="20">
    <location>
        <begin position="601"/>
        <end position="619"/>
    </location>
</feature>
<accession>A0A8H3VDD0</accession>
<evidence type="ECO:0000256" key="20">
    <source>
        <dbReference type="SAM" id="MobiDB-lite"/>
    </source>
</evidence>
<feature type="compositionally biased region" description="Acidic residues" evidence="20">
    <location>
        <begin position="629"/>
        <end position="652"/>
    </location>
</feature>
<evidence type="ECO:0000256" key="5">
    <source>
        <dbReference type="ARBA" id="ARBA00022454"/>
    </source>
</evidence>
<sequence length="785" mass="88097">MPSATSSDEITILVATDNHVGYGERDSIRRDDSWKTFEEIIKLAKARDVDMILLAGDLFHENKPSRASMFHVMRILRENCLGDKPCELEMLSDATEDFEPPFDHVNYEDQDINVAIPVFSIHGNHDDPTGEGEKHYSALDLLQVAGLVNYYGRMPEADKVSIKPILLQKGRTKLALYGMSNIRDERLFRTFRDGKVKFFQPSTQKSDWFNLMSVHQNHHAHTATSYLPENFLPEFLDLVVWGHEHECLIDPRYNPEMSFHVMQPGSSVATSLMPGEAVPKHVALLKVTGKEFKVEPIRLTSVRPFVMKEIVLAEQRELKNIWKKDSHRSEITRHLHTIVEELIEQARQEWIGLQESFDEDTGLNDKGEEVPRPLIRLRVEYTAPDGGHFDIDNPQRISNRFREQVANINDVVQFYRKKKSAGRKNGNDVPEMPADAVMEKMEQMSLDSIKVEKLVKEFLTAQSLTILPQNTFGDAVSQFVDKDDKHSMEMFVDSSLTSQLKHLLNVEDFDEDGIADEMETYRSKLEELFAAGAMKKPRRTKVKPKPDNWDTDMDGDWEDQPGAIIRSEAEEDDDDNESVATTTATRGAGRGRGRGRGSRGGAATTRKAAVPKKAAAPARGGRGKKMVVEEEDDDEESDVEMILKDDDEEEESQPLFVKPAAKSRAKAATSRAAPKAPAASARKAAAPRQSTLNFSQPSQPTQRATGRAAAAKKTIEISDDEISDDDDAFDPMPTNIAAAIITKWTKTYNISGWIKVVSAETALHLLRCKDLIANTCGLVILASLR</sequence>
<protein>
    <recommendedName>
        <fullName evidence="17">Double-strand break repair protein</fullName>
    </recommendedName>
</protein>
<evidence type="ECO:0000256" key="2">
    <source>
        <dbReference type="ARBA" id="ARBA00004123"/>
    </source>
</evidence>
<keyword evidence="23" id="KW-1185">Reference proteome</keyword>
<evidence type="ECO:0000256" key="8">
    <source>
        <dbReference type="ARBA" id="ARBA00022759"/>
    </source>
</evidence>
<evidence type="ECO:0000256" key="9">
    <source>
        <dbReference type="ARBA" id="ARBA00022763"/>
    </source>
</evidence>
<dbReference type="GO" id="GO:0030870">
    <property type="term" value="C:Mre11 complex"/>
    <property type="evidence" value="ECO:0007669"/>
    <property type="project" value="UniProtKB-UniRule"/>
</dbReference>
<dbReference type="Gene3D" id="3.60.21.10">
    <property type="match status" value="1"/>
</dbReference>
<dbReference type="InterPro" id="IPR029052">
    <property type="entry name" value="Metallo-depent_PP-like"/>
</dbReference>
<dbReference type="SMART" id="SM01347">
    <property type="entry name" value="Mre11_DNA_bind"/>
    <property type="match status" value="1"/>
</dbReference>
<dbReference type="AlphaFoldDB" id="A0A8H3VDD0"/>
<keyword evidence="8 17" id="KW-0255">Endonuclease</keyword>
<comment type="cofactor">
    <cofactor evidence="1 17">
        <name>Mn(2+)</name>
        <dbReference type="ChEBI" id="CHEBI:29035"/>
    </cofactor>
</comment>
<organism evidence="22 23">
    <name type="scientific">Venturia inaequalis</name>
    <name type="common">Apple scab fungus</name>
    <dbReference type="NCBI Taxonomy" id="5025"/>
    <lineage>
        <taxon>Eukaryota</taxon>
        <taxon>Fungi</taxon>
        <taxon>Dikarya</taxon>
        <taxon>Ascomycota</taxon>
        <taxon>Pezizomycotina</taxon>
        <taxon>Dothideomycetes</taxon>
        <taxon>Pleosporomycetidae</taxon>
        <taxon>Venturiales</taxon>
        <taxon>Venturiaceae</taxon>
        <taxon>Venturia</taxon>
    </lineage>
</organism>
<dbReference type="GO" id="GO:0008296">
    <property type="term" value="F:3'-5'-DNA exonuclease activity"/>
    <property type="evidence" value="ECO:0007669"/>
    <property type="project" value="InterPro"/>
</dbReference>
<dbReference type="GO" id="GO:0000014">
    <property type="term" value="F:single-stranded DNA endodeoxyribonuclease activity"/>
    <property type="evidence" value="ECO:0007669"/>
    <property type="project" value="TreeGrafter"/>
</dbReference>
<feature type="active site" description="Proton donor" evidence="18">
    <location>
        <position position="125"/>
    </location>
</feature>
<feature type="compositionally biased region" description="Acidic residues" evidence="20">
    <location>
        <begin position="549"/>
        <end position="559"/>
    </location>
</feature>
<evidence type="ECO:0000256" key="18">
    <source>
        <dbReference type="PIRSR" id="PIRSR000882-1"/>
    </source>
</evidence>
<feature type="domain" description="Mre11 DNA-binding" evidence="21">
    <location>
        <begin position="292"/>
        <end position="479"/>
    </location>
</feature>
<keyword evidence="11 17" id="KW-0269">Exonuclease</keyword>
<dbReference type="PANTHER" id="PTHR10139:SF1">
    <property type="entry name" value="DOUBLE-STRAND BREAK REPAIR PROTEIN MRE11"/>
    <property type="match status" value="1"/>
</dbReference>
<feature type="compositionally biased region" description="Low complexity" evidence="20">
    <location>
        <begin position="658"/>
        <end position="688"/>
    </location>
</feature>
<keyword evidence="9 17" id="KW-0227">DNA damage</keyword>
<dbReference type="GO" id="GO:0042138">
    <property type="term" value="P:meiotic DNA double-strand break formation"/>
    <property type="evidence" value="ECO:0007669"/>
    <property type="project" value="TreeGrafter"/>
</dbReference>
<evidence type="ECO:0000256" key="7">
    <source>
        <dbReference type="ARBA" id="ARBA00022723"/>
    </source>
</evidence>
<dbReference type="InterPro" id="IPR038487">
    <property type="entry name" value="Mre11_capping_dom"/>
</dbReference>
<feature type="compositionally biased region" description="Polar residues" evidence="20">
    <location>
        <begin position="689"/>
        <end position="702"/>
    </location>
</feature>
<dbReference type="GO" id="GO:0035861">
    <property type="term" value="C:site of double-strand break"/>
    <property type="evidence" value="ECO:0007669"/>
    <property type="project" value="TreeGrafter"/>
</dbReference>
<dbReference type="GO" id="GO:0006303">
    <property type="term" value="P:double-strand break repair via nonhomologous end joining"/>
    <property type="evidence" value="ECO:0007669"/>
    <property type="project" value="TreeGrafter"/>
</dbReference>
<keyword evidence="7" id="KW-0479">Metal-binding</keyword>
<evidence type="ECO:0000313" key="23">
    <source>
        <dbReference type="Proteomes" id="UP000490939"/>
    </source>
</evidence>
<dbReference type="Pfam" id="PF00149">
    <property type="entry name" value="Metallophos"/>
    <property type="match status" value="1"/>
</dbReference>
<evidence type="ECO:0000256" key="3">
    <source>
        <dbReference type="ARBA" id="ARBA00004286"/>
    </source>
</evidence>
<dbReference type="FunFam" id="3.60.21.10:FF:000011">
    <property type="entry name" value="Double-strand break repair protein"/>
    <property type="match status" value="1"/>
</dbReference>
<gene>
    <name evidence="22" type="ORF">EG327_004870</name>
</gene>
<dbReference type="Proteomes" id="UP000490939">
    <property type="component" value="Unassembled WGS sequence"/>
</dbReference>
<evidence type="ECO:0000256" key="10">
    <source>
        <dbReference type="ARBA" id="ARBA00022801"/>
    </source>
</evidence>
<dbReference type="Pfam" id="PF04152">
    <property type="entry name" value="Mre11_DNA_bind"/>
    <property type="match status" value="1"/>
</dbReference>
<dbReference type="InterPro" id="IPR041796">
    <property type="entry name" value="Mre11_N"/>
</dbReference>
<evidence type="ECO:0000256" key="19">
    <source>
        <dbReference type="RuleBase" id="RU003447"/>
    </source>
</evidence>
<evidence type="ECO:0000313" key="22">
    <source>
        <dbReference type="EMBL" id="KAE9984904.1"/>
    </source>
</evidence>
<evidence type="ECO:0000256" key="17">
    <source>
        <dbReference type="PIRNR" id="PIRNR000882"/>
    </source>
</evidence>
<keyword evidence="14 17" id="KW-0539">Nucleus</keyword>
<evidence type="ECO:0000256" key="11">
    <source>
        <dbReference type="ARBA" id="ARBA00022839"/>
    </source>
</evidence>
<dbReference type="InterPro" id="IPR007281">
    <property type="entry name" value="Mre11_DNA-bd"/>
</dbReference>
<dbReference type="NCBIfam" id="TIGR00583">
    <property type="entry name" value="mre11"/>
    <property type="match status" value="1"/>
</dbReference>
<dbReference type="GO" id="GO:0030145">
    <property type="term" value="F:manganese ion binding"/>
    <property type="evidence" value="ECO:0007669"/>
    <property type="project" value="UniProtKB-UniRule"/>
</dbReference>
<dbReference type="CDD" id="cd00840">
    <property type="entry name" value="MPP_Mre11_N"/>
    <property type="match status" value="1"/>
</dbReference>
<reference evidence="22 23" key="1">
    <citation type="submission" date="2019-07" db="EMBL/GenBank/DDBJ databases">
        <title>Venturia inaequalis Genome Resource.</title>
        <authorList>
            <person name="Lichtner F.J."/>
        </authorList>
    </citation>
    <scope>NUCLEOTIDE SEQUENCE [LARGE SCALE GENOMIC DNA]</scope>
    <source>
        <strain evidence="22 23">DMI_063113</strain>
    </source>
</reference>
<feature type="compositionally biased region" description="Low complexity" evidence="20">
    <location>
        <begin position="703"/>
        <end position="712"/>
    </location>
</feature>
<dbReference type="GO" id="GO:0031573">
    <property type="term" value="P:mitotic intra-S DNA damage checkpoint signaling"/>
    <property type="evidence" value="ECO:0007669"/>
    <property type="project" value="TreeGrafter"/>
</dbReference>
<evidence type="ECO:0000256" key="1">
    <source>
        <dbReference type="ARBA" id="ARBA00001936"/>
    </source>
</evidence>
<comment type="subunit">
    <text evidence="16">Component of the MRN complex composed of two heterodimers RAD50 and MRE11 associated with a single NBS1.</text>
</comment>
<evidence type="ECO:0000256" key="14">
    <source>
        <dbReference type="ARBA" id="ARBA00023242"/>
    </source>
</evidence>
<comment type="subcellular location">
    <subcellularLocation>
        <location evidence="3">Chromosome</location>
    </subcellularLocation>
    <subcellularLocation>
        <location evidence="2 17">Nucleus</location>
    </subcellularLocation>
</comment>
<feature type="region of interest" description="Disordered" evidence="20">
    <location>
        <begin position="535"/>
        <end position="713"/>
    </location>
</feature>
<dbReference type="InterPro" id="IPR004843">
    <property type="entry name" value="Calcineurin-like_PHP"/>
</dbReference>
<keyword evidence="10 17" id="KW-0378">Hydrolase</keyword>
<dbReference type="SUPFAM" id="SSF56300">
    <property type="entry name" value="Metallo-dependent phosphatases"/>
    <property type="match status" value="1"/>
</dbReference>
<dbReference type="GO" id="GO:0007095">
    <property type="term" value="P:mitotic G2 DNA damage checkpoint signaling"/>
    <property type="evidence" value="ECO:0007669"/>
    <property type="project" value="TreeGrafter"/>
</dbReference>
<keyword evidence="15 17" id="KW-0469">Meiosis</keyword>
<keyword evidence="12 17" id="KW-0234">DNA repair</keyword>
<evidence type="ECO:0000256" key="13">
    <source>
        <dbReference type="ARBA" id="ARBA00023211"/>
    </source>
</evidence>
<comment type="caution">
    <text evidence="22">The sequence shown here is derived from an EMBL/GenBank/DDBJ whole genome shotgun (WGS) entry which is preliminary data.</text>
</comment>
<dbReference type="GO" id="GO:0000724">
    <property type="term" value="P:double-strand break repair via homologous recombination"/>
    <property type="evidence" value="ECO:0007669"/>
    <property type="project" value="TreeGrafter"/>
</dbReference>
<evidence type="ECO:0000256" key="16">
    <source>
        <dbReference type="ARBA" id="ARBA00064981"/>
    </source>
</evidence>
<evidence type="ECO:0000259" key="21">
    <source>
        <dbReference type="SMART" id="SM01347"/>
    </source>
</evidence>
<dbReference type="Gene3D" id="3.30.110.110">
    <property type="entry name" value="Mre11, capping domain"/>
    <property type="match status" value="1"/>
</dbReference>
<evidence type="ECO:0000256" key="6">
    <source>
        <dbReference type="ARBA" id="ARBA00022722"/>
    </source>
</evidence>
<evidence type="ECO:0000256" key="4">
    <source>
        <dbReference type="ARBA" id="ARBA00009028"/>
    </source>
</evidence>
<comment type="function">
    <text evidence="17">Core component of the MRN complex, which plays a central role in double-strand break (DSB) repair, DNA recombination, maintenance of telomere integrity and meiosis. The MRN complex is involved in the repair of DNA double-strand breaks (DSBs) via homologous recombination (HR), an error-free mechanism which primarily occurs during S and G2 phases. The complex (1) mediates the end resection of damaged DNA, which generates proper single-stranded DNA, a key initial steps in HR, and is (2) required for the recruitment of other repair factors and efficient activation of ATM and ATR upon DNA damage. Within the MRN complex, MRE11 possesses both single-strand endonuclease activity and double-strand-specific 3'-5' exonuclease activity. MRE11 first endonucleolytically cleaves the 5' strand at DNA DSB ends to prevent non-homologous end joining (NHEJ) and licence HR. It then generates a single-stranded DNA gap via 3' to 5' exonucleolytic degradation, which is required for single-strand invasion and recombination.</text>
</comment>
<dbReference type="PIRSF" id="PIRSF000882">
    <property type="entry name" value="DSB_repair_MRE11"/>
    <property type="match status" value="1"/>
</dbReference>
<dbReference type="PANTHER" id="PTHR10139">
    <property type="entry name" value="DOUBLE-STRAND BREAK REPAIR PROTEIN MRE11"/>
    <property type="match status" value="1"/>
</dbReference>
<dbReference type="EMBL" id="WNWR01000286">
    <property type="protein sequence ID" value="KAE9984904.1"/>
    <property type="molecule type" value="Genomic_DNA"/>
</dbReference>
<dbReference type="InterPro" id="IPR003701">
    <property type="entry name" value="Mre11"/>
</dbReference>
<name>A0A8H3VDD0_VENIN</name>
<dbReference type="GO" id="GO:0097552">
    <property type="term" value="P:mitochondrial double-strand break repair via homologous recombination"/>
    <property type="evidence" value="ECO:0007669"/>
    <property type="project" value="TreeGrafter"/>
</dbReference>
<keyword evidence="13 17" id="KW-0464">Manganese</keyword>
<evidence type="ECO:0000256" key="15">
    <source>
        <dbReference type="ARBA" id="ARBA00023254"/>
    </source>
</evidence>
<comment type="similarity">
    <text evidence="4 17 19">Belongs to the MRE11/RAD32 family.</text>
</comment>
<evidence type="ECO:0000256" key="12">
    <source>
        <dbReference type="ARBA" id="ARBA00023204"/>
    </source>
</evidence>
<keyword evidence="6 17" id="KW-0540">Nuclease</keyword>
<dbReference type="GO" id="GO:0000723">
    <property type="term" value="P:telomere maintenance"/>
    <property type="evidence" value="ECO:0007669"/>
    <property type="project" value="TreeGrafter"/>
</dbReference>
<proteinExistence type="inferred from homology"/>